<keyword evidence="7" id="KW-1185">Reference proteome</keyword>
<keyword evidence="5" id="KW-0963">Cytoplasm</keyword>
<evidence type="ECO:0000256" key="3">
    <source>
        <dbReference type="ARBA" id="ARBA00022801"/>
    </source>
</evidence>
<sequence>MHPWHDLPTGDPAGCFQTIIEVPKGGTLKYELDKDSGLLRLDRVLYSAVLYPANYGFLPQTLGDDGDPLDVLVLMNEAVQPLSIVRARAIGMLPMRDEGRGDEKIIAVCCDDPDVATINDLDHLRPHTLRQTERFFLDYKMLENKTVEVQGYQGRERAVEVIRDAVKRYAETYATEETAVEAG</sequence>
<dbReference type="RefSeq" id="WP_311664456.1">
    <property type="nucleotide sequence ID" value="NZ_JAVRHT010000030.1"/>
</dbReference>
<dbReference type="CDD" id="cd00412">
    <property type="entry name" value="pyrophosphatase"/>
    <property type="match status" value="1"/>
</dbReference>
<accession>A0ABU3BTF0</accession>
<dbReference type="Gene3D" id="3.90.80.10">
    <property type="entry name" value="Inorganic pyrophosphatase"/>
    <property type="match status" value="1"/>
</dbReference>
<comment type="catalytic activity">
    <reaction evidence="5">
        <text>diphosphate + H2O = 2 phosphate + H(+)</text>
        <dbReference type="Rhea" id="RHEA:24576"/>
        <dbReference type="ChEBI" id="CHEBI:15377"/>
        <dbReference type="ChEBI" id="CHEBI:15378"/>
        <dbReference type="ChEBI" id="CHEBI:33019"/>
        <dbReference type="ChEBI" id="CHEBI:43474"/>
        <dbReference type="EC" id="3.6.1.1"/>
    </reaction>
</comment>
<evidence type="ECO:0000256" key="2">
    <source>
        <dbReference type="ARBA" id="ARBA00022723"/>
    </source>
</evidence>
<dbReference type="EMBL" id="JAVRHT010000030">
    <property type="protein sequence ID" value="MDT0632510.1"/>
    <property type="molecule type" value="Genomic_DNA"/>
</dbReference>
<comment type="similarity">
    <text evidence="5">Belongs to the PPase family.</text>
</comment>
<dbReference type="Proteomes" id="UP001267426">
    <property type="component" value="Unassembled WGS sequence"/>
</dbReference>
<comment type="subunit">
    <text evidence="5">Homohexamer.</text>
</comment>
<comment type="cofactor">
    <cofactor evidence="1 5">
        <name>Mg(2+)</name>
        <dbReference type="ChEBI" id="CHEBI:18420"/>
    </cofactor>
</comment>
<reference evidence="6 7" key="1">
    <citation type="submission" date="2023-09" db="EMBL/GenBank/DDBJ databases">
        <authorList>
            <person name="Rey-Velasco X."/>
        </authorList>
    </citation>
    <scope>NUCLEOTIDE SEQUENCE [LARGE SCALE GENOMIC DNA]</scope>
    <source>
        <strain evidence="6 7">F394</strain>
    </source>
</reference>
<name>A0ABU3BTF0_9BACT</name>
<proteinExistence type="inferred from homology"/>
<dbReference type="PANTHER" id="PTHR10286">
    <property type="entry name" value="INORGANIC PYROPHOSPHATASE"/>
    <property type="match status" value="1"/>
</dbReference>
<comment type="caution">
    <text evidence="6">The sequence shown here is derived from an EMBL/GenBank/DDBJ whole genome shotgun (WGS) entry which is preliminary data.</text>
</comment>
<dbReference type="InterPro" id="IPR036649">
    <property type="entry name" value="Pyrophosphatase_sf"/>
</dbReference>
<organism evidence="6 7">
    <name type="scientific">Rubrivirga litoralis</name>
    <dbReference type="NCBI Taxonomy" id="3075598"/>
    <lineage>
        <taxon>Bacteria</taxon>
        <taxon>Pseudomonadati</taxon>
        <taxon>Rhodothermota</taxon>
        <taxon>Rhodothermia</taxon>
        <taxon>Rhodothermales</taxon>
        <taxon>Rubricoccaceae</taxon>
        <taxon>Rubrivirga</taxon>
    </lineage>
</organism>
<feature type="binding site" evidence="5">
    <location>
        <position position="55"/>
    </location>
    <ligand>
        <name>substrate</name>
    </ligand>
</feature>
<feature type="binding site" evidence="5">
    <location>
        <position position="102"/>
    </location>
    <ligand>
        <name>Mg(2+)</name>
        <dbReference type="ChEBI" id="CHEBI:18420"/>
        <label>1</label>
    </ligand>
</feature>
<keyword evidence="2 5" id="KW-0479">Metal-binding</keyword>
<comment type="subcellular location">
    <subcellularLocation>
        <location evidence="5">Cytoplasm</location>
    </subcellularLocation>
</comment>
<dbReference type="HAMAP" id="MF_00209">
    <property type="entry name" value="Inorganic_PPase"/>
    <property type="match status" value="1"/>
</dbReference>
<dbReference type="EC" id="3.6.1.1" evidence="5"/>
<feature type="binding site" evidence="5">
    <location>
        <position position="139"/>
    </location>
    <ligand>
        <name>substrate</name>
    </ligand>
</feature>
<feature type="binding site" evidence="5">
    <location>
        <position position="43"/>
    </location>
    <ligand>
        <name>substrate</name>
    </ligand>
</feature>
<keyword evidence="4 5" id="KW-0460">Magnesium</keyword>
<gene>
    <name evidence="5" type="primary">ppa</name>
    <name evidence="6" type="ORF">RM540_12185</name>
</gene>
<keyword evidence="3 5" id="KW-0378">Hydrolase</keyword>
<dbReference type="InterPro" id="IPR008162">
    <property type="entry name" value="Pyrophosphatase"/>
</dbReference>
<dbReference type="PROSITE" id="PS00387">
    <property type="entry name" value="PPASE"/>
    <property type="match status" value="1"/>
</dbReference>
<evidence type="ECO:0000313" key="7">
    <source>
        <dbReference type="Proteomes" id="UP001267426"/>
    </source>
</evidence>
<feature type="binding site" evidence="5">
    <location>
        <position position="29"/>
    </location>
    <ligand>
        <name>substrate</name>
    </ligand>
</feature>
<feature type="binding site" evidence="5">
    <location>
        <position position="70"/>
    </location>
    <ligand>
        <name>Mg(2+)</name>
        <dbReference type="ChEBI" id="CHEBI:18420"/>
        <label>1</label>
    </ligand>
</feature>
<comment type="function">
    <text evidence="5">Catalyzes the hydrolysis of inorganic pyrophosphate (PPi) forming two phosphate ions.</text>
</comment>
<evidence type="ECO:0000256" key="4">
    <source>
        <dbReference type="ARBA" id="ARBA00022842"/>
    </source>
</evidence>
<feature type="binding site" evidence="5">
    <location>
        <position position="65"/>
    </location>
    <ligand>
        <name>Mg(2+)</name>
        <dbReference type="ChEBI" id="CHEBI:18420"/>
        <label>1</label>
    </ligand>
</feature>
<feature type="binding site" evidence="5">
    <location>
        <position position="70"/>
    </location>
    <ligand>
        <name>Mg(2+)</name>
        <dbReference type="ChEBI" id="CHEBI:18420"/>
        <label>2</label>
    </ligand>
</feature>
<dbReference type="SUPFAM" id="SSF50324">
    <property type="entry name" value="Inorganic pyrophosphatase"/>
    <property type="match status" value="1"/>
</dbReference>
<protein>
    <recommendedName>
        <fullName evidence="5">Inorganic pyrophosphatase</fullName>
        <ecNumber evidence="5">3.6.1.1</ecNumber>
    </recommendedName>
    <alternativeName>
        <fullName evidence="5">Pyrophosphate phospho-hydrolase</fullName>
        <shortName evidence="5">PPase</shortName>
    </alternativeName>
</protein>
<evidence type="ECO:0000256" key="5">
    <source>
        <dbReference type="HAMAP-Rule" id="MF_00209"/>
    </source>
</evidence>
<evidence type="ECO:0000313" key="6">
    <source>
        <dbReference type="EMBL" id="MDT0632510.1"/>
    </source>
</evidence>
<evidence type="ECO:0000256" key="1">
    <source>
        <dbReference type="ARBA" id="ARBA00001946"/>
    </source>
</evidence>
<dbReference type="Pfam" id="PF00719">
    <property type="entry name" value="Pyrophosphatase"/>
    <property type="match status" value="1"/>
</dbReference>